<proteinExistence type="predicted"/>
<evidence type="ECO:0000313" key="2">
    <source>
        <dbReference type="Proteomes" id="UP000010729"/>
    </source>
</evidence>
<dbReference type="InterPro" id="IPR053714">
    <property type="entry name" value="Iso_Racemase_Enz_sf"/>
</dbReference>
<keyword evidence="2" id="KW-1185">Reference proteome</keyword>
<gene>
    <name evidence="1" type="ORF">D477_012303</name>
</gene>
<organism evidence="1 2">
    <name type="scientific">Arthrobacter crystallopoietes BAB-32</name>
    <dbReference type="NCBI Taxonomy" id="1246476"/>
    <lineage>
        <taxon>Bacteria</taxon>
        <taxon>Bacillati</taxon>
        <taxon>Actinomycetota</taxon>
        <taxon>Actinomycetes</taxon>
        <taxon>Micrococcales</taxon>
        <taxon>Micrococcaceae</taxon>
        <taxon>Crystallibacter</taxon>
    </lineage>
</organism>
<name>N1V6S6_9MICC</name>
<dbReference type="RefSeq" id="WP_005269419.1">
    <property type="nucleotide sequence ID" value="NZ_ANPE02000143.1"/>
</dbReference>
<evidence type="ECO:0000313" key="1">
    <source>
        <dbReference type="EMBL" id="EMY33958.1"/>
    </source>
</evidence>
<dbReference type="PANTHER" id="PTHR40267:SF1">
    <property type="entry name" value="BLR3294 PROTEIN"/>
    <property type="match status" value="1"/>
</dbReference>
<dbReference type="Gene3D" id="3.40.50.12500">
    <property type="match status" value="1"/>
</dbReference>
<accession>N1V6S6</accession>
<comment type="caution">
    <text evidence="1">The sequence shown here is derived from an EMBL/GenBank/DDBJ whole genome shotgun (WGS) entry which is preliminary data.</text>
</comment>
<dbReference type="EMBL" id="ANPE02000143">
    <property type="protein sequence ID" value="EMY33958.1"/>
    <property type="molecule type" value="Genomic_DNA"/>
</dbReference>
<sequence length="260" mass="27074">MNRRAAPVIGLLYPGVGAEDDFPALERRLAGRLRLPLVTTSGGDVLHTVETLRQVGGSGNLLDGARRLAVYEPDAAVWACTSGSFVYGWAGAEEQAAGISRELGCPASSTSLAFAHAVRRLGLAKVAVAASYPEDLARHFRMFLAEAGIDVVNLDSSGIPTAGEAGRMGLAEVARMAAAADRPDADAVLVPDTAVHSLAWLEELEQAVGKTVLTANQVTVWEGLRIAGRLGRFDGLGSLFRTAAPVLAPAPAPDQGGDPR</sequence>
<protein>
    <submittedName>
        <fullName evidence="1">Decarboxylase</fullName>
    </submittedName>
</protein>
<dbReference type="InterPro" id="IPR026286">
    <property type="entry name" value="MaiA/AMDase"/>
</dbReference>
<dbReference type="OrthoDB" id="4537983at2"/>
<dbReference type="AlphaFoldDB" id="N1V6S6"/>
<dbReference type="PANTHER" id="PTHR40267">
    <property type="entry name" value="BLR3294 PROTEIN"/>
    <property type="match status" value="1"/>
</dbReference>
<dbReference type="Proteomes" id="UP000010729">
    <property type="component" value="Unassembled WGS sequence"/>
</dbReference>
<reference evidence="1 2" key="1">
    <citation type="journal article" date="2013" name="Genome Announc.">
        <title>Draft Genome Sequence of Arthrobacter crystallopoietes Strain BAB-32, Revealing Genes for Bioremediation.</title>
        <authorList>
            <person name="Joshi M.N."/>
            <person name="Pandit A.S."/>
            <person name="Sharma A."/>
            <person name="Pandya R.V."/>
            <person name="Desai S.M."/>
            <person name="Saxena A.K."/>
            <person name="Bagatharia S.B."/>
        </authorList>
    </citation>
    <scope>NUCLEOTIDE SEQUENCE [LARGE SCALE GENOMIC DNA]</scope>
    <source>
        <strain evidence="1 2">BAB-32</strain>
    </source>
</reference>
<dbReference type="Pfam" id="PF17645">
    <property type="entry name" value="Amdase"/>
    <property type="match status" value="1"/>
</dbReference>